<dbReference type="GO" id="GO:0007131">
    <property type="term" value="P:reciprocal meiotic recombination"/>
    <property type="evidence" value="ECO:0007669"/>
    <property type="project" value="TreeGrafter"/>
</dbReference>
<dbReference type="InterPro" id="IPR020588">
    <property type="entry name" value="RecA_ATP-bd"/>
</dbReference>
<dbReference type="PANTHER" id="PTHR46239:SF1">
    <property type="entry name" value="DNA REPAIR PROTEIN RAD51 HOMOLOG 3"/>
    <property type="match status" value="1"/>
</dbReference>
<evidence type="ECO:0000313" key="10">
    <source>
        <dbReference type="EMBL" id="KFM24610.1"/>
    </source>
</evidence>
<dbReference type="Gene3D" id="3.40.50.300">
    <property type="entry name" value="P-loop containing nucleotide triphosphate hydrolases"/>
    <property type="match status" value="1"/>
</dbReference>
<dbReference type="InterPro" id="IPR027417">
    <property type="entry name" value="P-loop_NTPase"/>
</dbReference>
<dbReference type="STRING" id="3075.A0A087SFV6"/>
<dbReference type="GO" id="GO:0005657">
    <property type="term" value="C:replication fork"/>
    <property type="evidence" value="ECO:0007669"/>
    <property type="project" value="TreeGrafter"/>
</dbReference>
<sequence>MTSDVSSLPLCPTLRSKLSAAGFTSAAAVAQADPARLAADAAVTLEDAQRAQHAADARTRSGLAGALSAKALYDRERRSQRIITFCAGLDSILGGGVGLQQITEVCGGPGLGKTQLGMQLALDVQIPDCFGGLGGEALYVDAEGGLTLERLTQMADALAAHLRRVAAARAVARRAQAAAALTRERMFDAVHLYRVHDLAELLAVVDGLVATLAARPAIRLVVVDSIAFPFRQDHADLAARTRQLAQLGQSLMEVAVAHDVAVVLTNHVTTRPGEDGGAPPRLIPVLGDTWAHVATSRLMLYWEAGARRAFLYKSPSQPPASCEYLVTGEGIRGRRQPAKRGPEGECRGEAAKK</sequence>
<evidence type="ECO:0000256" key="7">
    <source>
        <dbReference type="ARBA" id="ARBA00040674"/>
    </source>
</evidence>
<dbReference type="RefSeq" id="XP_011397498.1">
    <property type="nucleotide sequence ID" value="XM_011399196.1"/>
</dbReference>
<dbReference type="InterPro" id="IPR052093">
    <property type="entry name" value="HR_Repair_Mediator"/>
</dbReference>
<dbReference type="Pfam" id="PF08423">
    <property type="entry name" value="Rad51"/>
    <property type="match status" value="2"/>
</dbReference>
<keyword evidence="4" id="KW-0067">ATP-binding</keyword>
<evidence type="ECO:0000259" key="9">
    <source>
        <dbReference type="PROSITE" id="PS50162"/>
    </source>
</evidence>
<dbReference type="EMBL" id="KL662109">
    <property type="protein sequence ID" value="KFM24610.1"/>
    <property type="molecule type" value="Genomic_DNA"/>
</dbReference>
<feature type="region of interest" description="Disordered" evidence="8">
    <location>
        <begin position="331"/>
        <end position="353"/>
    </location>
</feature>
<protein>
    <recommendedName>
        <fullName evidence="7">DNA repair protein RAD51 homolog 3</fullName>
    </recommendedName>
</protein>
<comment type="subcellular location">
    <subcellularLocation>
        <location evidence="1">Nucleus</location>
    </subcellularLocation>
</comment>
<dbReference type="GO" id="GO:0005524">
    <property type="term" value="F:ATP binding"/>
    <property type="evidence" value="ECO:0007669"/>
    <property type="project" value="UniProtKB-KW"/>
</dbReference>
<dbReference type="GO" id="GO:0033065">
    <property type="term" value="C:Rad51C-XRCC3 complex"/>
    <property type="evidence" value="ECO:0007669"/>
    <property type="project" value="TreeGrafter"/>
</dbReference>
<dbReference type="GO" id="GO:0033063">
    <property type="term" value="C:Rad51B-Rad51C-Rad51D-XRCC2 complex"/>
    <property type="evidence" value="ECO:0007669"/>
    <property type="project" value="TreeGrafter"/>
</dbReference>
<feature type="domain" description="RecA family profile 1" evidence="9">
    <location>
        <begin position="78"/>
        <end position="268"/>
    </location>
</feature>
<feature type="compositionally biased region" description="Basic and acidic residues" evidence="8">
    <location>
        <begin position="340"/>
        <end position="353"/>
    </location>
</feature>
<evidence type="ECO:0000256" key="1">
    <source>
        <dbReference type="ARBA" id="ARBA00004123"/>
    </source>
</evidence>
<dbReference type="PIRSF" id="PIRSF005856">
    <property type="entry name" value="Rad51"/>
    <property type="match status" value="1"/>
</dbReference>
<reference evidence="10 11" key="1">
    <citation type="journal article" date="2014" name="BMC Genomics">
        <title>Oil accumulation mechanisms of the oleaginous microalga Chlorella protothecoides revealed through its genome, transcriptomes, and proteomes.</title>
        <authorList>
            <person name="Gao C."/>
            <person name="Wang Y."/>
            <person name="Shen Y."/>
            <person name="Yan D."/>
            <person name="He X."/>
            <person name="Dai J."/>
            <person name="Wu Q."/>
        </authorList>
    </citation>
    <scope>NUCLEOTIDE SEQUENCE [LARGE SCALE GENOMIC DNA]</scope>
    <source>
        <strain evidence="10 11">0710</strain>
    </source>
</reference>
<dbReference type="KEGG" id="apro:F751_2328"/>
<evidence type="ECO:0000313" key="11">
    <source>
        <dbReference type="Proteomes" id="UP000028924"/>
    </source>
</evidence>
<dbReference type="InterPro" id="IPR013632">
    <property type="entry name" value="Rad51_C"/>
</dbReference>
<dbReference type="OrthoDB" id="1861185at2759"/>
<accession>A0A087SFV6</accession>
<organism evidence="10 11">
    <name type="scientific">Auxenochlorella protothecoides</name>
    <name type="common">Green microalga</name>
    <name type="synonym">Chlorella protothecoides</name>
    <dbReference type="NCBI Taxonomy" id="3075"/>
    <lineage>
        <taxon>Eukaryota</taxon>
        <taxon>Viridiplantae</taxon>
        <taxon>Chlorophyta</taxon>
        <taxon>core chlorophytes</taxon>
        <taxon>Trebouxiophyceae</taxon>
        <taxon>Chlorellales</taxon>
        <taxon>Chlorellaceae</taxon>
        <taxon>Auxenochlorella</taxon>
    </lineage>
</organism>
<dbReference type="InterPro" id="IPR016467">
    <property type="entry name" value="DNA_recomb/repair_RecA-like"/>
</dbReference>
<keyword evidence="11" id="KW-1185">Reference proteome</keyword>
<dbReference type="GO" id="GO:0000400">
    <property type="term" value="F:four-way junction DNA binding"/>
    <property type="evidence" value="ECO:0007669"/>
    <property type="project" value="TreeGrafter"/>
</dbReference>
<dbReference type="Proteomes" id="UP000028924">
    <property type="component" value="Unassembled WGS sequence"/>
</dbReference>
<dbReference type="eggNOG" id="KOG1434">
    <property type="taxonomic scope" value="Eukaryota"/>
</dbReference>
<dbReference type="SUPFAM" id="SSF52540">
    <property type="entry name" value="P-loop containing nucleoside triphosphate hydrolases"/>
    <property type="match status" value="1"/>
</dbReference>
<gene>
    <name evidence="10" type="ORF">F751_2328</name>
</gene>
<keyword evidence="6" id="KW-0539">Nucleus</keyword>
<keyword evidence="2" id="KW-0547">Nucleotide-binding</keyword>
<dbReference type="PROSITE" id="PS50162">
    <property type="entry name" value="RECA_2"/>
    <property type="match status" value="1"/>
</dbReference>
<evidence type="ECO:0000256" key="8">
    <source>
        <dbReference type="SAM" id="MobiDB-lite"/>
    </source>
</evidence>
<dbReference type="GO" id="GO:0000707">
    <property type="term" value="P:meiotic DNA recombinase assembly"/>
    <property type="evidence" value="ECO:0007669"/>
    <property type="project" value="TreeGrafter"/>
</dbReference>
<evidence type="ECO:0000256" key="6">
    <source>
        <dbReference type="ARBA" id="ARBA00023242"/>
    </source>
</evidence>
<evidence type="ECO:0000256" key="4">
    <source>
        <dbReference type="ARBA" id="ARBA00022840"/>
    </source>
</evidence>
<dbReference type="GO" id="GO:0008821">
    <property type="term" value="F:crossover junction DNA endonuclease activity"/>
    <property type="evidence" value="ECO:0007669"/>
    <property type="project" value="TreeGrafter"/>
</dbReference>
<evidence type="ECO:0000256" key="5">
    <source>
        <dbReference type="ARBA" id="ARBA00023204"/>
    </source>
</evidence>
<proteinExistence type="predicted"/>
<keyword evidence="3" id="KW-0227">DNA damage</keyword>
<evidence type="ECO:0000256" key="2">
    <source>
        <dbReference type="ARBA" id="ARBA00022741"/>
    </source>
</evidence>
<dbReference type="AlphaFoldDB" id="A0A087SFV6"/>
<dbReference type="PANTHER" id="PTHR46239">
    <property type="entry name" value="DNA REPAIR PROTEIN RAD51 HOMOLOG 3 RAD51C"/>
    <property type="match status" value="1"/>
</dbReference>
<keyword evidence="5" id="KW-0234">DNA repair</keyword>
<name>A0A087SFV6_AUXPR</name>
<dbReference type="CDD" id="cd19492">
    <property type="entry name" value="Rad51C"/>
    <property type="match status" value="1"/>
</dbReference>
<evidence type="ECO:0000256" key="3">
    <source>
        <dbReference type="ARBA" id="ARBA00022763"/>
    </source>
</evidence>
<dbReference type="GO" id="GO:0140664">
    <property type="term" value="F:ATP-dependent DNA damage sensor activity"/>
    <property type="evidence" value="ECO:0007669"/>
    <property type="project" value="InterPro"/>
</dbReference>
<dbReference type="GeneID" id="23613719"/>